<proteinExistence type="predicted"/>
<feature type="domain" description="Helicase HerA central" evidence="2">
    <location>
        <begin position="260"/>
        <end position="325"/>
    </location>
</feature>
<dbReference type="SUPFAM" id="SSF52540">
    <property type="entry name" value="P-loop containing nucleoside triphosphate hydrolases"/>
    <property type="match status" value="1"/>
</dbReference>
<dbReference type="AlphaFoldDB" id="A0A8J3J4Z4"/>
<evidence type="ECO:0000259" key="2">
    <source>
        <dbReference type="Pfam" id="PF01935"/>
    </source>
</evidence>
<dbReference type="InterPro" id="IPR027417">
    <property type="entry name" value="P-loop_NTPase"/>
</dbReference>
<dbReference type="Proteomes" id="UP000612808">
    <property type="component" value="Unassembled WGS sequence"/>
</dbReference>
<evidence type="ECO:0000259" key="3">
    <source>
        <dbReference type="Pfam" id="PF19044"/>
    </source>
</evidence>
<evidence type="ECO:0008006" key="6">
    <source>
        <dbReference type="Google" id="ProtNLM"/>
    </source>
</evidence>
<feature type="compositionally biased region" description="Low complexity" evidence="1">
    <location>
        <begin position="17"/>
        <end position="39"/>
    </location>
</feature>
<dbReference type="InterPro" id="IPR043964">
    <property type="entry name" value="P-loop_TraG"/>
</dbReference>
<comment type="caution">
    <text evidence="4">The sequence shown here is derived from an EMBL/GenBank/DDBJ whole genome shotgun (WGS) entry which is preliminary data.</text>
</comment>
<protein>
    <recommendedName>
        <fullName evidence="6">AAA-like domain-containing protein</fullName>
    </recommendedName>
</protein>
<dbReference type="Gene3D" id="3.40.50.300">
    <property type="entry name" value="P-loop containing nucleotide triphosphate hydrolases"/>
    <property type="match status" value="1"/>
</dbReference>
<dbReference type="PANTHER" id="PTHR30121:SF6">
    <property type="entry name" value="SLR6007 PROTEIN"/>
    <property type="match status" value="1"/>
</dbReference>
<feature type="region of interest" description="Disordered" evidence="1">
    <location>
        <begin position="1"/>
        <end position="39"/>
    </location>
</feature>
<dbReference type="Gene3D" id="1.10.8.730">
    <property type="match status" value="1"/>
</dbReference>
<dbReference type="Pfam" id="PF01935">
    <property type="entry name" value="DUF87"/>
    <property type="match status" value="1"/>
</dbReference>
<feature type="domain" description="TraG P-loop" evidence="3">
    <location>
        <begin position="469"/>
        <end position="565"/>
    </location>
</feature>
<reference evidence="4" key="1">
    <citation type="submission" date="2021-01" db="EMBL/GenBank/DDBJ databases">
        <title>Whole genome shotgun sequence of Actinocatenispora rupis NBRC 107355.</title>
        <authorList>
            <person name="Komaki H."/>
            <person name="Tamura T."/>
        </authorList>
    </citation>
    <scope>NUCLEOTIDE SEQUENCE</scope>
    <source>
        <strain evidence="4">NBRC 107355</strain>
    </source>
</reference>
<gene>
    <name evidence="4" type="ORF">Aru02nite_11160</name>
</gene>
<accession>A0A8J3J4Z4</accession>
<evidence type="ECO:0000256" key="1">
    <source>
        <dbReference type="SAM" id="MobiDB-lite"/>
    </source>
</evidence>
<dbReference type="InterPro" id="IPR002789">
    <property type="entry name" value="HerA_central"/>
</dbReference>
<name>A0A8J3J4Z4_9ACTN</name>
<sequence length="606" mass="64215">MNTFLDTLRPRAHTSRTTRAASRSSRAAVSGSPVPAPAGVEVTGRHVQVGDGYATTLAVTGYPAEVGPAWLEPLLAWPGRLDVAVHIDPIAPPVAAMKLRKQRARLESARRLDAEKGKLSNPVTDAAADDATGLADRVARGATRLFRVGVYLTVHAESLDALRDAVAQVKAVASSLLLDVAPATWRQLHGWTSTLPLGHDALRMTRVMDTDALAASFPLSSADLPGPLPGDEAGEGGVLYGVNADSPGVVWWDRFAQDNHNAVVLAQSGAGKSYLIKLETLRWLQHGATAAIIDPDDEYRQLAGHIGGTVIALGAAGVRVNPLDLPVGDTRPDALTRRCLFCHTVIAVLLGQDPPPAERAALDRAVAAAYGAAGITHDARTWNRPAPLLRDVAAQLAADGDDAAHTLAARLAPWVTGTFSDLFDGPTTHRPDSHLVVWSLRQLPDEQRPIGTLLALDAIWRAIDTTPAGGRRRLVVVDEAWTLLQHDAGARFLFRMAKASRKRGAGLTVVTQDAGDVLSTELGRAVVANAATQILLKQAPQAIEEITDAFGLTAGEARLLLSCRRGEGLLVAGTSRVAFRAVGSPTEHDLCRTDPLVQLDGEEDAP</sequence>
<keyword evidence="5" id="KW-1185">Reference proteome</keyword>
<evidence type="ECO:0000313" key="4">
    <source>
        <dbReference type="EMBL" id="GID10227.1"/>
    </source>
</evidence>
<dbReference type="PANTHER" id="PTHR30121">
    <property type="entry name" value="UNCHARACTERIZED PROTEIN YJGR-RELATED"/>
    <property type="match status" value="1"/>
</dbReference>
<evidence type="ECO:0000313" key="5">
    <source>
        <dbReference type="Proteomes" id="UP000612808"/>
    </source>
</evidence>
<dbReference type="Pfam" id="PF19044">
    <property type="entry name" value="P-loop_TraG"/>
    <property type="match status" value="1"/>
</dbReference>
<dbReference type="InterPro" id="IPR051162">
    <property type="entry name" value="T4SS_component"/>
</dbReference>
<organism evidence="4 5">
    <name type="scientific">Actinocatenispora rupis</name>
    <dbReference type="NCBI Taxonomy" id="519421"/>
    <lineage>
        <taxon>Bacteria</taxon>
        <taxon>Bacillati</taxon>
        <taxon>Actinomycetota</taxon>
        <taxon>Actinomycetes</taxon>
        <taxon>Micromonosporales</taxon>
        <taxon>Micromonosporaceae</taxon>
        <taxon>Actinocatenispora</taxon>
    </lineage>
</organism>
<dbReference type="EMBL" id="BOMB01000006">
    <property type="protein sequence ID" value="GID10227.1"/>
    <property type="molecule type" value="Genomic_DNA"/>
</dbReference>